<reference evidence="2 3" key="1">
    <citation type="journal article" date="2020" name="BMC Genomics">
        <title>Intraspecific diversification of the crop wild relative Brassica cretica Lam. using demographic model selection.</title>
        <authorList>
            <person name="Kioukis A."/>
            <person name="Michalopoulou V.A."/>
            <person name="Briers L."/>
            <person name="Pirintsos S."/>
            <person name="Studholme D.J."/>
            <person name="Pavlidis P."/>
            <person name="Sarris P.F."/>
        </authorList>
    </citation>
    <scope>NUCLEOTIDE SEQUENCE [LARGE SCALE GENOMIC DNA]</scope>
    <source>
        <strain evidence="3">cv. PFS-1207/04</strain>
    </source>
</reference>
<accession>A0ABQ7EEC2</accession>
<dbReference type="EMBL" id="QGKV02000299">
    <property type="protein sequence ID" value="KAF3594715.1"/>
    <property type="molecule type" value="Genomic_DNA"/>
</dbReference>
<sequence>MTQTTPGAFALIENMASSSLNKNKEHDRSKSVNSIDDLAAKVDQLLKGNQSQVFIMEEATPEKSAGDLAFEAELSGDDQQDVSYVNGQGWQLKNYHPNPNVRNNQQLFWPKQDKPTDPAQSNQGQYAGYQKNYQPRAYVLSQLQNNTPQMQKHHNPQPATSAPIIVPQDETKVMLQQLLQGQQLQGKALNQMDIQKAQTAESVKRQQGTLPCKTDKNPKECNAVQLRSGKQLFEPEKRRFTTAEKGKHKESEQLPADTPAVERNTEPAVGISSPGPEQPAEAVRPIPEVVPPREYIPKVPYLVPAKATRKDREEMKCRKMLEDLTV</sequence>
<feature type="region of interest" description="Disordered" evidence="1">
    <location>
        <begin position="90"/>
        <end position="125"/>
    </location>
</feature>
<organism evidence="2 3">
    <name type="scientific">Brassica cretica</name>
    <name type="common">Mustard</name>
    <dbReference type="NCBI Taxonomy" id="69181"/>
    <lineage>
        <taxon>Eukaryota</taxon>
        <taxon>Viridiplantae</taxon>
        <taxon>Streptophyta</taxon>
        <taxon>Embryophyta</taxon>
        <taxon>Tracheophyta</taxon>
        <taxon>Spermatophyta</taxon>
        <taxon>Magnoliopsida</taxon>
        <taxon>eudicotyledons</taxon>
        <taxon>Gunneridae</taxon>
        <taxon>Pentapetalae</taxon>
        <taxon>rosids</taxon>
        <taxon>malvids</taxon>
        <taxon>Brassicales</taxon>
        <taxon>Brassicaceae</taxon>
        <taxon>Brassiceae</taxon>
        <taxon>Brassica</taxon>
    </lineage>
</organism>
<feature type="region of interest" description="Disordered" evidence="1">
    <location>
        <begin position="240"/>
        <end position="282"/>
    </location>
</feature>
<evidence type="ECO:0000256" key="1">
    <source>
        <dbReference type="SAM" id="MobiDB-lite"/>
    </source>
</evidence>
<evidence type="ECO:0000313" key="2">
    <source>
        <dbReference type="EMBL" id="KAF3594715.1"/>
    </source>
</evidence>
<proteinExistence type="predicted"/>
<evidence type="ECO:0000313" key="3">
    <source>
        <dbReference type="Proteomes" id="UP000266723"/>
    </source>
</evidence>
<keyword evidence="3" id="KW-1185">Reference proteome</keyword>
<name>A0ABQ7EEC2_BRACR</name>
<gene>
    <name evidence="2" type="ORF">DY000_02023682</name>
</gene>
<feature type="compositionally biased region" description="Basic and acidic residues" evidence="1">
    <location>
        <begin position="240"/>
        <end position="252"/>
    </location>
</feature>
<dbReference type="Proteomes" id="UP000266723">
    <property type="component" value="Unassembled WGS sequence"/>
</dbReference>
<comment type="caution">
    <text evidence="2">The sequence shown here is derived from an EMBL/GenBank/DDBJ whole genome shotgun (WGS) entry which is preliminary data.</text>
</comment>
<protein>
    <submittedName>
        <fullName evidence="2">Uncharacterized protein</fullName>
    </submittedName>
</protein>